<name>A0A2K3MZV7_TRIPR</name>
<evidence type="ECO:0000256" key="1">
    <source>
        <dbReference type="ARBA" id="ARBA00008025"/>
    </source>
</evidence>
<reference evidence="6 7" key="2">
    <citation type="journal article" date="2017" name="Front. Plant Sci.">
        <title>Gene Classification and Mining of Molecular Markers Useful in Red Clover (Trifolium pratense) Breeding.</title>
        <authorList>
            <person name="Istvanek J."/>
            <person name="Dluhosova J."/>
            <person name="Dluhos P."/>
            <person name="Patkova L."/>
            <person name="Nedelnik J."/>
            <person name="Repkova J."/>
        </authorList>
    </citation>
    <scope>NUCLEOTIDE SEQUENCE [LARGE SCALE GENOMIC DNA]</scope>
    <source>
        <strain evidence="7">cv. Tatra</strain>
        <tissue evidence="6">Young leaves</tissue>
    </source>
</reference>
<evidence type="ECO:0000313" key="7">
    <source>
        <dbReference type="Proteomes" id="UP000236291"/>
    </source>
</evidence>
<feature type="domain" description="Longin" evidence="5">
    <location>
        <begin position="7"/>
        <end position="72"/>
    </location>
</feature>
<keyword evidence="4" id="KW-0732">Signal</keyword>
<comment type="subcellular location">
    <subcellularLocation>
        <location evidence="3">Endomembrane system</location>
        <topology evidence="3">Single-pass type IV membrane protein</topology>
    </subcellularLocation>
</comment>
<protein>
    <submittedName>
        <fullName evidence="6">Vesicle-associated membrane protein 714-like protein</fullName>
    </submittedName>
</protein>
<organism evidence="6 7">
    <name type="scientific">Trifolium pratense</name>
    <name type="common">Red clover</name>
    <dbReference type="NCBI Taxonomy" id="57577"/>
    <lineage>
        <taxon>Eukaryota</taxon>
        <taxon>Viridiplantae</taxon>
        <taxon>Streptophyta</taxon>
        <taxon>Embryophyta</taxon>
        <taxon>Tracheophyta</taxon>
        <taxon>Spermatophyta</taxon>
        <taxon>Magnoliopsida</taxon>
        <taxon>eudicotyledons</taxon>
        <taxon>Gunneridae</taxon>
        <taxon>Pentapetalae</taxon>
        <taxon>rosids</taxon>
        <taxon>fabids</taxon>
        <taxon>Fabales</taxon>
        <taxon>Fabaceae</taxon>
        <taxon>Papilionoideae</taxon>
        <taxon>50 kb inversion clade</taxon>
        <taxon>NPAAA clade</taxon>
        <taxon>Hologalegina</taxon>
        <taxon>IRL clade</taxon>
        <taxon>Trifolieae</taxon>
        <taxon>Trifolium</taxon>
    </lineage>
</organism>
<evidence type="ECO:0000256" key="2">
    <source>
        <dbReference type="ARBA" id="ARBA00023136"/>
    </source>
</evidence>
<reference evidence="6 7" key="1">
    <citation type="journal article" date="2014" name="Am. J. Bot.">
        <title>Genome assembly and annotation for red clover (Trifolium pratense; Fabaceae).</title>
        <authorList>
            <person name="Istvanek J."/>
            <person name="Jaros M."/>
            <person name="Krenek A."/>
            <person name="Repkova J."/>
        </authorList>
    </citation>
    <scope>NUCLEOTIDE SEQUENCE [LARGE SCALE GENOMIC DNA]</scope>
    <source>
        <strain evidence="7">cv. Tatra</strain>
        <tissue evidence="6">Young leaves</tissue>
    </source>
</reference>
<evidence type="ECO:0000256" key="4">
    <source>
        <dbReference type="SAM" id="SignalP"/>
    </source>
</evidence>
<dbReference type="CDD" id="cd14824">
    <property type="entry name" value="Longin"/>
    <property type="match status" value="1"/>
</dbReference>
<evidence type="ECO:0000313" key="6">
    <source>
        <dbReference type="EMBL" id="PNX96330.1"/>
    </source>
</evidence>
<dbReference type="GO" id="GO:0012505">
    <property type="term" value="C:endomembrane system"/>
    <property type="evidence" value="ECO:0007669"/>
    <property type="project" value="UniProtKB-SubCell"/>
</dbReference>
<sequence length="116" mass="12594">MAILYALVARGTVVLAEFSAVTGNTGAVARRLLEKLPTESESRLCFSQDRYIFHILRSDSLTFLCMANDTFGNPVFSSGVDFSIEIATAFEAGEHTLVASQHRIKSGLHSIDITVA</sequence>
<proteinExistence type="inferred from homology"/>
<dbReference type="InterPro" id="IPR051097">
    <property type="entry name" value="Synaptobrevin-like_transport"/>
</dbReference>
<comment type="similarity">
    <text evidence="1">Belongs to the synaptobrevin family.</text>
</comment>
<gene>
    <name evidence="6" type="ORF">L195_g019534</name>
</gene>
<dbReference type="AlphaFoldDB" id="A0A2K3MZV7"/>
<dbReference type="ExpressionAtlas" id="A0A2K3MZV7">
    <property type="expression patterns" value="baseline"/>
</dbReference>
<dbReference type="Proteomes" id="UP000236291">
    <property type="component" value="Unassembled WGS sequence"/>
</dbReference>
<dbReference type="STRING" id="57577.A0A2K3MZV7"/>
<dbReference type="InterPro" id="IPR011012">
    <property type="entry name" value="Longin-like_dom_sf"/>
</dbReference>
<dbReference type="EMBL" id="ASHM01014386">
    <property type="protein sequence ID" value="PNX96330.1"/>
    <property type="molecule type" value="Genomic_DNA"/>
</dbReference>
<comment type="caution">
    <text evidence="6">The sequence shown here is derived from an EMBL/GenBank/DDBJ whole genome shotgun (WGS) entry which is preliminary data.</text>
</comment>
<dbReference type="Gene3D" id="3.30.450.50">
    <property type="entry name" value="Longin domain"/>
    <property type="match status" value="1"/>
</dbReference>
<dbReference type="SUPFAM" id="SSF64356">
    <property type="entry name" value="SNARE-like"/>
    <property type="match status" value="1"/>
</dbReference>
<keyword evidence="2" id="KW-0472">Membrane</keyword>
<dbReference type="Pfam" id="PF13774">
    <property type="entry name" value="Longin"/>
    <property type="match status" value="1"/>
</dbReference>
<evidence type="ECO:0000259" key="5">
    <source>
        <dbReference type="PROSITE" id="PS50859"/>
    </source>
</evidence>
<dbReference type="PANTHER" id="PTHR21136:SF214">
    <property type="entry name" value="VESICLE-ASSOCIATED MEMBRANE PROTEIN 714"/>
    <property type="match status" value="1"/>
</dbReference>
<evidence type="ECO:0000256" key="3">
    <source>
        <dbReference type="ARBA" id="ARBA00046280"/>
    </source>
</evidence>
<feature type="chain" id="PRO_5014469517" evidence="4">
    <location>
        <begin position="17"/>
        <end position="116"/>
    </location>
</feature>
<dbReference type="PROSITE" id="PS50859">
    <property type="entry name" value="LONGIN"/>
    <property type="match status" value="1"/>
</dbReference>
<dbReference type="InterPro" id="IPR010908">
    <property type="entry name" value="Longin_dom"/>
</dbReference>
<accession>A0A2K3MZV7</accession>
<feature type="signal peptide" evidence="4">
    <location>
        <begin position="1"/>
        <end position="16"/>
    </location>
</feature>
<dbReference type="PANTHER" id="PTHR21136">
    <property type="entry name" value="SNARE PROTEINS"/>
    <property type="match status" value="1"/>
</dbReference>